<sequence>MDDSEIFRAFFSLYDDISEAEQFDVEKPLLAHYTSLDTLENILKTNEVWFSNPLFMNDLEEVKFGVSQGVDIVLRSKEISDACGATPRARIFNRYFDQYFKTFENEQAFDTYVFCLSEHDKDDHDGMLSMWRGYGASGNGAAVIFDTGRLEVIEGSPLIVGKVHYGSGEERIASFKDILSKFVEIFSETEIPDDKLYLPAYRLFERIKVFALFSKHHGFKEEREWRVVYMREQDRDKKLDSMFDYTIGSRGIEPKLKFKVAPIASVTSDDLSLEKIIERIILGPSLSSPMAKTAVLRMLDRLGKSELKEKVHASMIPFRPTQSQR</sequence>
<protein>
    <recommendedName>
        <fullName evidence="4">DUF2971 domain-containing protein</fullName>
    </recommendedName>
</protein>
<evidence type="ECO:0000313" key="2">
    <source>
        <dbReference type="EMBL" id="VFJ65105.1"/>
    </source>
</evidence>
<gene>
    <name evidence="1" type="ORF">BECKFM1743A_GA0114220_1002715</name>
    <name evidence="3" type="ORF">BECKFM1743B_GA0114221_102182</name>
    <name evidence="2" type="ORF">BECKFM1743C_GA0114222_103862</name>
</gene>
<dbReference type="EMBL" id="CAADFA010000386">
    <property type="protein sequence ID" value="VFJ65105.1"/>
    <property type="molecule type" value="Genomic_DNA"/>
</dbReference>
<evidence type="ECO:0000313" key="1">
    <source>
        <dbReference type="EMBL" id="VFJ45626.1"/>
    </source>
</evidence>
<evidence type="ECO:0000313" key="3">
    <source>
        <dbReference type="EMBL" id="VFK11972.1"/>
    </source>
</evidence>
<dbReference type="InterPro" id="IPR021352">
    <property type="entry name" value="DUF2971"/>
</dbReference>
<name>A0A450W4L0_9GAMM</name>
<proteinExistence type="predicted"/>
<dbReference type="Pfam" id="PF11185">
    <property type="entry name" value="DUF2971"/>
    <property type="match status" value="1"/>
</dbReference>
<evidence type="ECO:0008006" key="4">
    <source>
        <dbReference type="Google" id="ProtNLM"/>
    </source>
</evidence>
<dbReference type="AlphaFoldDB" id="A0A450W4L0"/>
<dbReference type="EMBL" id="CAADFL010000218">
    <property type="protein sequence ID" value="VFK11972.1"/>
    <property type="molecule type" value="Genomic_DNA"/>
</dbReference>
<reference evidence="3" key="1">
    <citation type="submission" date="2019-02" db="EMBL/GenBank/DDBJ databases">
        <authorList>
            <person name="Gruber-Vodicka R. H."/>
            <person name="Seah K. B. B."/>
        </authorList>
    </citation>
    <scope>NUCLEOTIDE SEQUENCE</scope>
    <source>
        <strain evidence="1">BECK_BZ163</strain>
        <strain evidence="3">BECK_BZ164</strain>
        <strain evidence="2">BECK_BZ165</strain>
    </source>
</reference>
<accession>A0A450W4L0</accession>
<organism evidence="3">
    <name type="scientific">Candidatus Kentrum sp. FM</name>
    <dbReference type="NCBI Taxonomy" id="2126340"/>
    <lineage>
        <taxon>Bacteria</taxon>
        <taxon>Pseudomonadati</taxon>
        <taxon>Pseudomonadota</taxon>
        <taxon>Gammaproteobacteria</taxon>
        <taxon>Candidatus Kentrum</taxon>
    </lineage>
</organism>
<dbReference type="EMBL" id="CAADEZ010000027">
    <property type="protein sequence ID" value="VFJ45626.1"/>
    <property type="molecule type" value="Genomic_DNA"/>
</dbReference>